<dbReference type="RefSeq" id="XP_007878756.1">
    <property type="nucleotide sequence ID" value="XM_007880565.1"/>
</dbReference>
<feature type="region of interest" description="Disordered" evidence="9">
    <location>
        <begin position="712"/>
        <end position="734"/>
    </location>
</feature>
<evidence type="ECO:0000256" key="5">
    <source>
        <dbReference type="ARBA" id="ARBA00022741"/>
    </source>
</evidence>
<feature type="region of interest" description="Disordered" evidence="9">
    <location>
        <begin position="647"/>
        <end position="697"/>
    </location>
</feature>
<keyword evidence="6" id="KW-0418">Kinase</keyword>
<feature type="domain" description="PI3K/PI4K catalytic" evidence="10">
    <location>
        <begin position="141"/>
        <end position="551"/>
    </location>
</feature>
<evidence type="ECO:0000256" key="8">
    <source>
        <dbReference type="ARBA" id="ARBA00023136"/>
    </source>
</evidence>
<feature type="region of interest" description="Disordered" evidence="9">
    <location>
        <begin position="761"/>
        <end position="933"/>
    </location>
</feature>
<dbReference type="GO" id="GO:0004430">
    <property type="term" value="F:1-phosphatidylinositol 4-kinase activity"/>
    <property type="evidence" value="ECO:0007669"/>
    <property type="project" value="UniProtKB-EC"/>
</dbReference>
<evidence type="ECO:0000313" key="12">
    <source>
        <dbReference type="Proteomes" id="UP000053664"/>
    </source>
</evidence>
<dbReference type="GO" id="GO:0005802">
    <property type="term" value="C:trans-Golgi network"/>
    <property type="evidence" value="ECO:0007669"/>
    <property type="project" value="TreeGrafter"/>
</dbReference>
<dbReference type="InterPro" id="IPR018936">
    <property type="entry name" value="PI3/4_kinase_CS"/>
</dbReference>
<organism evidence="11 12">
    <name type="scientific">Pseudozyma flocculosa PF-1</name>
    <dbReference type="NCBI Taxonomy" id="1277687"/>
    <lineage>
        <taxon>Eukaryota</taxon>
        <taxon>Fungi</taxon>
        <taxon>Dikarya</taxon>
        <taxon>Basidiomycota</taxon>
        <taxon>Ustilaginomycotina</taxon>
        <taxon>Ustilaginomycetes</taxon>
        <taxon>Ustilaginales</taxon>
        <taxon>Ustilaginaceae</taxon>
        <taxon>Pseudozyma</taxon>
    </lineage>
</organism>
<keyword evidence="4" id="KW-0808">Transferase</keyword>
<dbReference type="OrthoDB" id="3349449at2759"/>
<dbReference type="EMBL" id="KE361631">
    <property type="protein sequence ID" value="EPQ29293.1"/>
    <property type="molecule type" value="Genomic_DNA"/>
</dbReference>
<dbReference type="EC" id="2.7.1.67" evidence="2"/>
<dbReference type="PANTHER" id="PTHR12865">
    <property type="entry name" value="PHOSPHATIDYLINOSITOL 4-KINASE TYPE-II"/>
    <property type="match status" value="1"/>
</dbReference>
<evidence type="ECO:0000256" key="1">
    <source>
        <dbReference type="ARBA" id="ARBA00004236"/>
    </source>
</evidence>
<keyword evidence="7" id="KW-0067">ATP-binding</keyword>
<feature type="compositionally biased region" description="Polar residues" evidence="9">
    <location>
        <begin position="988"/>
        <end position="999"/>
    </location>
</feature>
<dbReference type="InterPro" id="IPR039756">
    <property type="entry name" value="Lsb6/PI4K2"/>
</dbReference>
<feature type="compositionally biased region" description="Polar residues" evidence="9">
    <location>
        <begin position="683"/>
        <end position="697"/>
    </location>
</feature>
<dbReference type="GO" id="GO:0007032">
    <property type="term" value="P:endosome organization"/>
    <property type="evidence" value="ECO:0007669"/>
    <property type="project" value="TreeGrafter"/>
</dbReference>
<evidence type="ECO:0000256" key="9">
    <source>
        <dbReference type="SAM" id="MobiDB-lite"/>
    </source>
</evidence>
<feature type="compositionally biased region" description="Polar residues" evidence="9">
    <location>
        <begin position="23"/>
        <end position="32"/>
    </location>
</feature>
<dbReference type="GO" id="GO:0046854">
    <property type="term" value="P:phosphatidylinositol phosphate biosynthetic process"/>
    <property type="evidence" value="ECO:0007669"/>
    <property type="project" value="TreeGrafter"/>
</dbReference>
<feature type="compositionally biased region" description="Low complexity" evidence="9">
    <location>
        <begin position="977"/>
        <end position="987"/>
    </location>
</feature>
<name>A0A061H9I4_9BASI</name>
<feature type="compositionally biased region" description="Acidic residues" evidence="9">
    <location>
        <begin position="856"/>
        <end position="868"/>
    </location>
</feature>
<feature type="region of interest" description="Disordered" evidence="9">
    <location>
        <begin position="600"/>
        <end position="625"/>
    </location>
</feature>
<evidence type="ECO:0000256" key="6">
    <source>
        <dbReference type="ARBA" id="ARBA00022777"/>
    </source>
</evidence>
<sequence length="1039" mass="113554">MTRLARPAASASDRTDDERTPLLASSSNQGSANIGDPPATAIDRDDDEDAAEDELDFDARFRKWKAAVAQKFRRSNRSKKRHPKVLVSVFDGVDGSRQLLTILTEAKRQQRIRSAGHDATLMSGSEFEQQVRQVKRAIEQGIYPKMITTGSSGSYFVRVPNGDATSTAAATTTTTVAVFKPKDEEPYGNLNPKRQFVRKYLWWAMGRPCLIPNFSYLSEVGASYLDSRLVLQMVPRTELVELSSPSFHYAYADRKAFETSGKRLPEKIGSYQTFLNGYVMASDFLRKHPWPSRSRSLALMLRDFDDERQAHKVSRKQEKARLRKCGIALKRLLLCRTGFDEPSPQDEEDAFAHPSTAADGGTHRATSEQPHGAATMSLADGAADASSIDAFVWTPHRMQSFRLELEKLVVLDFLMRNTDRGLDNFMVHHDAATDEIKIGAIDNSLSFPIKHPNEIRQYPFGWLWLPSDLIGLPFSQSTRQHFLPILNDPLWWQDTVHGLRTIFAKDPHFDEAKFERQISVMKGQAWNLVRSLENSDEGPLDLCAREKKLVVKETLDATEDKLAELEGVKLPLSPTGLVRTDALGRPDGLRGLGLFDTPIKPKLTRDGSSSKAHFGPYPGRASGSRPIGVRASMSYRQALIYAAGGMASPAEGAHPRSLPENDLTDPFEDRLGGETADDADVSASLQQSSTHHQQRPSLHQRIMSLQEPGTTSALLLGEPGGDRAVAPLDTPQPGYDTVVGKTGIEILESLDKQRRKESKILIFGGPGRKRSSTESTVNTVDIAKPSPSRAERKRALASDGLDDATGGEDMISSIVSDPGMHRHGLHRRSSSDAVHRRMASSGYIRREASSQWDEGVLSEEDEEDEEEANDGRAATPRYSQGLSDRAQGRGGPAGGAVVPSIEGVLARSGQAATPAARERTGSSSSRRQHVPHLPHARALAVAVDVADDDDGGEDAGAEKSADQGKGARVDQQGRPGGTTADEGGATAVQNGMPNRSTGSGPLVQAVGHSSKGKKAAKRKIKVAVERLVSDTRQAWLTWM</sequence>
<evidence type="ECO:0000313" key="11">
    <source>
        <dbReference type="EMBL" id="EPQ29293.1"/>
    </source>
</evidence>
<accession>A0A061H9I4</accession>
<dbReference type="GeneID" id="19317160"/>
<dbReference type="HOGENOM" id="CLU_010371_0_0_1"/>
<protein>
    <recommendedName>
        <fullName evidence="2">1-phosphatidylinositol 4-kinase</fullName>
        <ecNumber evidence="2">2.7.1.67</ecNumber>
    </recommendedName>
</protein>
<evidence type="ECO:0000256" key="7">
    <source>
        <dbReference type="ARBA" id="ARBA00022840"/>
    </source>
</evidence>
<keyword evidence="3" id="KW-1003">Cell membrane</keyword>
<dbReference type="eggNOG" id="KOG2381">
    <property type="taxonomic scope" value="Eukaryota"/>
</dbReference>
<evidence type="ECO:0000259" key="10">
    <source>
        <dbReference type="PROSITE" id="PS50290"/>
    </source>
</evidence>
<dbReference type="PROSITE" id="PS00916">
    <property type="entry name" value="PI3_4_KINASE_2"/>
    <property type="match status" value="1"/>
</dbReference>
<dbReference type="GO" id="GO:0007030">
    <property type="term" value="P:Golgi organization"/>
    <property type="evidence" value="ECO:0007669"/>
    <property type="project" value="TreeGrafter"/>
</dbReference>
<dbReference type="GO" id="GO:0005524">
    <property type="term" value="F:ATP binding"/>
    <property type="evidence" value="ECO:0007669"/>
    <property type="project" value="UniProtKB-KW"/>
</dbReference>
<comment type="subcellular location">
    <subcellularLocation>
        <location evidence="1">Cell membrane</location>
    </subcellularLocation>
</comment>
<dbReference type="Pfam" id="PF00454">
    <property type="entry name" value="PI3_PI4_kinase"/>
    <property type="match status" value="1"/>
</dbReference>
<dbReference type="AlphaFoldDB" id="A0A061H9I4"/>
<dbReference type="KEGG" id="pfp:PFL1_03048"/>
<reference evidence="11 12" key="1">
    <citation type="journal article" date="2013" name="Plant Cell">
        <title>The transition from a phytopathogenic smut ancestor to an anamorphic biocontrol agent deciphered by comparative whole-genome analysis.</title>
        <authorList>
            <person name="Lefebvre F."/>
            <person name="Joly D.L."/>
            <person name="Labbe C."/>
            <person name="Teichmann B."/>
            <person name="Linning R."/>
            <person name="Belzile F."/>
            <person name="Bakkeren G."/>
            <person name="Belanger R.R."/>
        </authorList>
    </citation>
    <scope>NUCLEOTIDE SEQUENCE [LARGE SCALE GENOMIC DNA]</scope>
    <source>
        <strain evidence="11 12">PF-1</strain>
    </source>
</reference>
<dbReference type="PANTHER" id="PTHR12865:SF1">
    <property type="entry name" value="PHOSPHATIDYLINOSITOL 4-KINASE TYPE 2"/>
    <property type="match status" value="1"/>
</dbReference>
<evidence type="ECO:0000256" key="4">
    <source>
        <dbReference type="ARBA" id="ARBA00022679"/>
    </source>
</evidence>
<evidence type="ECO:0000256" key="2">
    <source>
        <dbReference type="ARBA" id="ARBA00012169"/>
    </source>
</evidence>
<proteinExistence type="predicted"/>
<dbReference type="GO" id="GO:0005886">
    <property type="term" value="C:plasma membrane"/>
    <property type="evidence" value="ECO:0007669"/>
    <property type="project" value="UniProtKB-SubCell"/>
</dbReference>
<dbReference type="InterPro" id="IPR000403">
    <property type="entry name" value="PI3/4_kinase_cat_dom"/>
</dbReference>
<feature type="region of interest" description="Disordered" evidence="9">
    <location>
        <begin position="1"/>
        <end position="51"/>
    </location>
</feature>
<dbReference type="PROSITE" id="PS50290">
    <property type="entry name" value="PI3_4_KINASE_3"/>
    <property type="match status" value="1"/>
</dbReference>
<evidence type="ECO:0000256" key="3">
    <source>
        <dbReference type="ARBA" id="ARBA00022475"/>
    </source>
</evidence>
<dbReference type="GO" id="GO:0005768">
    <property type="term" value="C:endosome"/>
    <property type="evidence" value="ECO:0007669"/>
    <property type="project" value="TreeGrafter"/>
</dbReference>
<keyword evidence="5" id="KW-0547">Nucleotide-binding</keyword>
<keyword evidence="8" id="KW-0472">Membrane</keyword>
<gene>
    <name evidence="11" type="ORF">PFL1_03048</name>
</gene>
<feature type="compositionally biased region" description="Basic and acidic residues" evidence="9">
    <location>
        <begin position="956"/>
        <end position="968"/>
    </location>
</feature>
<dbReference type="Proteomes" id="UP000053664">
    <property type="component" value="Unassembled WGS sequence"/>
</dbReference>
<dbReference type="GO" id="GO:0000329">
    <property type="term" value="C:fungal-type vacuole membrane"/>
    <property type="evidence" value="ECO:0007669"/>
    <property type="project" value="TreeGrafter"/>
</dbReference>
<feature type="region of interest" description="Disordered" evidence="9">
    <location>
        <begin position="947"/>
        <end position="1018"/>
    </location>
</feature>
<feature type="region of interest" description="Disordered" evidence="9">
    <location>
        <begin position="343"/>
        <end position="371"/>
    </location>
</feature>